<feature type="transmembrane region" description="Helical" evidence="1">
    <location>
        <begin position="181"/>
        <end position="199"/>
    </location>
</feature>
<dbReference type="InterPro" id="IPR050327">
    <property type="entry name" value="Proton-linked_MCT"/>
</dbReference>
<feature type="transmembrane region" description="Helical" evidence="1">
    <location>
        <begin position="93"/>
        <end position="114"/>
    </location>
</feature>
<gene>
    <name evidence="2" type="ORF">AAF712_003833</name>
</gene>
<feature type="transmembrane region" description="Helical" evidence="1">
    <location>
        <begin position="235"/>
        <end position="255"/>
    </location>
</feature>
<dbReference type="Proteomes" id="UP001437256">
    <property type="component" value="Unassembled WGS sequence"/>
</dbReference>
<dbReference type="PANTHER" id="PTHR11360">
    <property type="entry name" value="MONOCARBOXYLATE TRANSPORTER"/>
    <property type="match status" value="1"/>
</dbReference>
<feature type="transmembrane region" description="Helical" evidence="1">
    <location>
        <begin position="58"/>
        <end position="78"/>
    </location>
</feature>
<evidence type="ECO:0000313" key="3">
    <source>
        <dbReference type="Proteomes" id="UP001437256"/>
    </source>
</evidence>
<dbReference type="Gene3D" id="1.20.1250.20">
    <property type="entry name" value="MFS general substrate transporter like domains"/>
    <property type="match status" value="1"/>
</dbReference>
<comment type="caution">
    <text evidence="2">The sequence shown here is derived from an EMBL/GenBank/DDBJ whole genome shotgun (WGS) entry which is preliminary data.</text>
</comment>
<protein>
    <recommendedName>
        <fullName evidence="4">MFS general substrate transporter</fullName>
    </recommendedName>
</protein>
<dbReference type="PANTHER" id="PTHR11360:SF287">
    <property type="entry name" value="MFS MONOCARBOXYLATE TRANSPORTER"/>
    <property type="match status" value="1"/>
</dbReference>
<feature type="transmembrane region" description="Helical" evidence="1">
    <location>
        <begin position="148"/>
        <end position="169"/>
    </location>
</feature>
<reference evidence="2 3" key="1">
    <citation type="submission" date="2024-05" db="EMBL/GenBank/DDBJ databases">
        <title>A draft genome resource for the thread blight pathogen Marasmius tenuissimus strain MS-2.</title>
        <authorList>
            <person name="Yulfo-Soto G.E."/>
            <person name="Baruah I.K."/>
            <person name="Amoako-Attah I."/>
            <person name="Bukari Y."/>
            <person name="Meinhardt L.W."/>
            <person name="Bailey B.A."/>
            <person name="Cohen S.P."/>
        </authorList>
    </citation>
    <scope>NUCLEOTIDE SEQUENCE [LARGE SCALE GENOMIC DNA]</scope>
    <source>
        <strain evidence="2 3">MS-2</strain>
    </source>
</reference>
<evidence type="ECO:0008006" key="4">
    <source>
        <dbReference type="Google" id="ProtNLM"/>
    </source>
</evidence>
<keyword evidence="3" id="KW-1185">Reference proteome</keyword>
<feature type="transmembrane region" description="Helical" evidence="1">
    <location>
        <begin position="12"/>
        <end position="29"/>
    </location>
</feature>
<dbReference type="EMBL" id="JBBXMP010000014">
    <property type="protein sequence ID" value="KAL0069147.1"/>
    <property type="molecule type" value="Genomic_DNA"/>
</dbReference>
<keyword evidence="1" id="KW-0812">Transmembrane</keyword>
<sequence>MISSYGPQKTLRFLSIAITSLLLPVLPFAKGRLPELRSRVTGPEPRGTARGWLRKQTFWLIICVNTLQGFGHFVPILWMPSFATALQIKPAKASIALSMLNGSSFLSGLALGYLSDKWSPWLLAVTSLAFTSLVTFVLWGIFSTTFGGLLAFGIVYGLLAGGWSSLWSSFIRPFVRDDPKVVTLIFGYLGLSRGIGNILSTPISSALSTHSNISTEIPPPGPTGFSVDDGRYEKMILYAGSCFAGAALFGVIGWVSDRKVRSQETTRLDD</sequence>
<name>A0ABR3A9H4_9AGAR</name>
<organism evidence="2 3">
    <name type="scientific">Marasmius tenuissimus</name>
    <dbReference type="NCBI Taxonomy" id="585030"/>
    <lineage>
        <taxon>Eukaryota</taxon>
        <taxon>Fungi</taxon>
        <taxon>Dikarya</taxon>
        <taxon>Basidiomycota</taxon>
        <taxon>Agaricomycotina</taxon>
        <taxon>Agaricomycetes</taxon>
        <taxon>Agaricomycetidae</taxon>
        <taxon>Agaricales</taxon>
        <taxon>Marasmiineae</taxon>
        <taxon>Marasmiaceae</taxon>
        <taxon>Marasmius</taxon>
    </lineage>
</organism>
<evidence type="ECO:0000256" key="1">
    <source>
        <dbReference type="SAM" id="Phobius"/>
    </source>
</evidence>
<keyword evidence="1" id="KW-0472">Membrane</keyword>
<dbReference type="InterPro" id="IPR036259">
    <property type="entry name" value="MFS_trans_sf"/>
</dbReference>
<keyword evidence="1" id="KW-1133">Transmembrane helix</keyword>
<accession>A0ABR3A9H4</accession>
<evidence type="ECO:0000313" key="2">
    <source>
        <dbReference type="EMBL" id="KAL0069147.1"/>
    </source>
</evidence>
<proteinExistence type="predicted"/>
<dbReference type="SUPFAM" id="SSF103473">
    <property type="entry name" value="MFS general substrate transporter"/>
    <property type="match status" value="1"/>
</dbReference>
<feature type="transmembrane region" description="Helical" evidence="1">
    <location>
        <begin position="121"/>
        <end position="142"/>
    </location>
</feature>